<dbReference type="EMBL" id="JANPWB010000001">
    <property type="protein sequence ID" value="KAJ1218493.1"/>
    <property type="molecule type" value="Genomic_DNA"/>
</dbReference>
<evidence type="ECO:0000313" key="3">
    <source>
        <dbReference type="Proteomes" id="UP001066276"/>
    </source>
</evidence>
<proteinExistence type="predicted"/>
<comment type="caution">
    <text evidence="2">The sequence shown here is derived from an EMBL/GenBank/DDBJ whole genome shotgun (WGS) entry which is preliminary data.</text>
</comment>
<organism evidence="2 3">
    <name type="scientific">Pleurodeles waltl</name>
    <name type="common">Iberian ribbed newt</name>
    <dbReference type="NCBI Taxonomy" id="8319"/>
    <lineage>
        <taxon>Eukaryota</taxon>
        <taxon>Metazoa</taxon>
        <taxon>Chordata</taxon>
        <taxon>Craniata</taxon>
        <taxon>Vertebrata</taxon>
        <taxon>Euteleostomi</taxon>
        <taxon>Amphibia</taxon>
        <taxon>Batrachia</taxon>
        <taxon>Caudata</taxon>
        <taxon>Salamandroidea</taxon>
        <taxon>Salamandridae</taxon>
        <taxon>Pleurodelinae</taxon>
        <taxon>Pleurodeles</taxon>
    </lineage>
</organism>
<dbReference type="Proteomes" id="UP001066276">
    <property type="component" value="Chromosome 1_1"/>
</dbReference>
<keyword evidence="3" id="KW-1185">Reference proteome</keyword>
<protein>
    <submittedName>
        <fullName evidence="2">Uncharacterized protein</fullName>
    </submittedName>
</protein>
<evidence type="ECO:0000313" key="2">
    <source>
        <dbReference type="EMBL" id="KAJ1218493.1"/>
    </source>
</evidence>
<sequence>MGTHSSPLRHIGLSTLPRRAGGWPQAQATSSSIPQGPPGVGRTQHRPGTSVLGSPTGAHSPRRPTELSAPPMSLPTWGGSALVLGAGKRRGRSTPGRHPRCRRAPRTQSPGSPVAFSSVAARAGGWGNEPQGKAHSAVPSPLRPSPGPSKFSPGRDAISRSRSQQVSGVPGYLGPRPRLSATGFRGSPMGGPLTPAPSGGTGLYAPVVLSSLALSGAPVDSPLLLAEPRSGDAACIRSAARPQTVPGPLTGTEFLRLFGYRAVAGGRSFGLFRVVPQNIIGLSFPGG</sequence>
<reference evidence="2" key="1">
    <citation type="journal article" date="2022" name="bioRxiv">
        <title>Sequencing and chromosome-scale assembly of the giantPleurodeles waltlgenome.</title>
        <authorList>
            <person name="Brown T."/>
            <person name="Elewa A."/>
            <person name="Iarovenko S."/>
            <person name="Subramanian E."/>
            <person name="Araus A.J."/>
            <person name="Petzold A."/>
            <person name="Susuki M."/>
            <person name="Suzuki K.-i.T."/>
            <person name="Hayashi T."/>
            <person name="Toyoda A."/>
            <person name="Oliveira C."/>
            <person name="Osipova E."/>
            <person name="Leigh N.D."/>
            <person name="Simon A."/>
            <person name="Yun M.H."/>
        </authorList>
    </citation>
    <scope>NUCLEOTIDE SEQUENCE</scope>
    <source>
        <strain evidence="2">20211129_DDA</strain>
        <tissue evidence="2">Liver</tissue>
    </source>
</reference>
<accession>A0AAV7WWJ0</accession>
<dbReference type="AlphaFoldDB" id="A0AAV7WWJ0"/>
<name>A0AAV7WWJ0_PLEWA</name>
<feature type="region of interest" description="Disordered" evidence="1">
    <location>
        <begin position="1"/>
        <end position="188"/>
    </location>
</feature>
<feature type="compositionally biased region" description="Basic residues" evidence="1">
    <location>
        <begin position="87"/>
        <end position="105"/>
    </location>
</feature>
<gene>
    <name evidence="2" type="ORF">NDU88_006071</name>
</gene>
<evidence type="ECO:0000256" key="1">
    <source>
        <dbReference type="SAM" id="MobiDB-lite"/>
    </source>
</evidence>